<evidence type="ECO:0000313" key="2">
    <source>
        <dbReference type="Proteomes" id="UP000193067"/>
    </source>
</evidence>
<dbReference type="EMBL" id="KZ084107">
    <property type="protein sequence ID" value="OSD02015.1"/>
    <property type="molecule type" value="Genomic_DNA"/>
</dbReference>
<accession>A0A1Y2ILK8</accession>
<reference evidence="1 2" key="1">
    <citation type="journal article" date="2015" name="Biotechnol. Biofuels">
        <title>Enhanced degradation of softwood versus hardwood by the white-rot fungus Pycnoporus coccineus.</title>
        <authorList>
            <person name="Couturier M."/>
            <person name="Navarro D."/>
            <person name="Chevret D."/>
            <person name="Henrissat B."/>
            <person name="Piumi F."/>
            <person name="Ruiz-Duenas F.J."/>
            <person name="Martinez A.T."/>
            <person name="Grigoriev I.V."/>
            <person name="Riley R."/>
            <person name="Lipzen A."/>
            <person name="Berrin J.G."/>
            <person name="Master E.R."/>
            <person name="Rosso M.N."/>
        </authorList>
    </citation>
    <scope>NUCLEOTIDE SEQUENCE [LARGE SCALE GENOMIC DNA]</scope>
    <source>
        <strain evidence="1 2">BRFM310</strain>
    </source>
</reference>
<sequence length="304" mass="33340">MKKCPLDLSREAPPRITLNGCFKSLTIEDTADATAALLGMFKTVSPTVDICLREPKLIGRPHGTENNFWASKCLPHDRSALPLLDKIDRIVINYHGASPQMRYSCKGFSGETSLTLELDYPWADSAEANIGLLIKTIFGNSPNVAELTLVDMPKHMTIVTYWECLLQSLPSLRRLAVVCSGLRPVSPVEQLCQALAASKEAPLCSNIEDLAIVIGATPAYLKGEVAGGSLADILQDLCQWLIRKGTENRTRIQFNIKMTEEFSDDSEASAHASAAREQVSKILAPPLAEGFQISFEKFSPQLHE</sequence>
<organism evidence="1 2">
    <name type="scientific">Trametes coccinea (strain BRFM310)</name>
    <name type="common">Pycnoporus coccineus</name>
    <dbReference type="NCBI Taxonomy" id="1353009"/>
    <lineage>
        <taxon>Eukaryota</taxon>
        <taxon>Fungi</taxon>
        <taxon>Dikarya</taxon>
        <taxon>Basidiomycota</taxon>
        <taxon>Agaricomycotina</taxon>
        <taxon>Agaricomycetes</taxon>
        <taxon>Polyporales</taxon>
        <taxon>Polyporaceae</taxon>
        <taxon>Trametes</taxon>
    </lineage>
</organism>
<keyword evidence="2" id="KW-1185">Reference proteome</keyword>
<name>A0A1Y2ILK8_TRAC3</name>
<evidence type="ECO:0000313" key="1">
    <source>
        <dbReference type="EMBL" id="OSD02015.1"/>
    </source>
</evidence>
<dbReference type="Proteomes" id="UP000193067">
    <property type="component" value="Unassembled WGS sequence"/>
</dbReference>
<dbReference type="AlphaFoldDB" id="A0A1Y2ILK8"/>
<gene>
    <name evidence="1" type="ORF">PYCCODRAFT_1477906</name>
</gene>
<proteinExistence type="predicted"/>
<protein>
    <submittedName>
        <fullName evidence="1">Uncharacterized protein</fullName>
    </submittedName>
</protein>